<evidence type="ECO:0000313" key="3">
    <source>
        <dbReference type="Proteomes" id="UP001201812"/>
    </source>
</evidence>
<sequence>MEETTALTEDNRKPKLHSKDSIAFLSDPFNRPELTHTLRGRELIIFIVVYVIAVIIIVIMFEKVMPVLFIFQSRPPTPTRFASNPLYSRHNATISISKKPG</sequence>
<keyword evidence="1" id="KW-1133">Transmembrane helix</keyword>
<dbReference type="PANTHER" id="PTHR38612">
    <property type="entry name" value="PROTEIN DCT-5-RELATED"/>
    <property type="match status" value="1"/>
</dbReference>
<keyword evidence="3" id="KW-1185">Reference proteome</keyword>
<dbReference type="InterPro" id="IPR035161">
    <property type="entry name" value="DUF5332"/>
</dbReference>
<keyword evidence="1" id="KW-0472">Membrane</keyword>
<name>A0AAD4N854_9BILA</name>
<evidence type="ECO:0000256" key="1">
    <source>
        <dbReference type="SAM" id="Phobius"/>
    </source>
</evidence>
<dbReference type="Proteomes" id="UP001201812">
    <property type="component" value="Unassembled WGS sequence"/>
</dbReference>
<protein>
    <submittedName>
        <fullName evidence="2">Uncharacterized protein</fullName>
    </submittedName>
</protein>
<comment type="caution">
    <text evidence="2">The sequence shown here is derived from an EMBL/GenBank/DDBJ whole genome shotgun (WGS) entry which is preliminary data.</text>
</comment>
<evidence type="ECO:0000313" key="2">
    <source>
        <dbReference type="EMBL" id="KAI1720359.1"/>
    </source>
</evidence>
<dbReference type="PANTHER" id="PTHR38612:SF1">
    <property type="entry name" value="PROTEIN CBG06620"/>
    <property type="match status" value="1"/>
</dbReference>
<gene>
    <name evidence="2" type="ORF">DdX_05747</name>
</gene>
<proteinExistence type="predicted"/>
<accession>A0AAD4N854</accession>
<dbReference type="AlphaFoldDB" id="A0AAD4N854"/>
<organism evidence="2 3">
    <name type="scientific">Ditylenchus destructor</name>
    <dbReference type="NCBI Taxonomy" id="166010"/>
    <lineage>
        <taxon>Eukaryota</taxon>
        <taxon>Metazoa</taxon>
        <taxon>Ecdysozoa</taxon>
        <taxon>Nematoda</taxon>
        <taxon>Chromadorea</taxon>
        <taxon>Rhabditida</taxon>
        <taxon>Tylenchina</taxon>
        <taxon>Tylenchomorpha</taxon>
        <taxon>Sphaerularioidea</taxon>
        <taxon>Anguinidae</taxon>
        <taxon>Anguininae</taxon>
        <taxon>Ditylenchus</taxon>
    </lineage>
</organism>
<feature type="transmembrane region" description="Helical" evidence="1">
    <location>
        <begin position="43"/>
        <end position="61"/>
    </location>
</feature>
<keyword evidence="1" id="KW-0812">Transmembrane</keyword>
<reference evidence="2" key="1">
    <citation type="submission" date="2022-01" db="EMBL/GenBank/DDBJ databases">
        <title>Genome Sequence Resource for Two Populations of Ditylenchus destructor, the Migratory Endoparasitic Phytonematode.</title>
        <authorList>
            <person name="Zhang H."/>
            <person name="Lin R."/>
            <person name="Xie B."/>
        </authorList>
    </citation>
    <scope>NUCLEOTIDE SEQUENCE</scope>
    <source>
        <strain evidence="2">BazhouSP</strain>
    </source>
</reference>
<dbReference type="EMBL" id="JAKKPZ010000006">
    <property type="protein sequence ID" value="KAI1720359.1"/>
    <property type="molecule type" value="Genomic_DNA"/>
</dbReference>